<dbReference type="Gene3D" id="2.60.200.40">
    <property type="match status" value="1"/>
</dbReference>
<dbReference type="GO" id="GO:0016301">
    <property type="term" value="F:kinase activity"/>
    <property type="evidence" value="ECO:0007669"/>
    <property type="project" value="UniProtKB-KW"/>
</dbReference>
<dbReference type="InterPro" id="IPR001206">
    <property type="entry name" value="Diacylglycerol_kinase_cat_dom"/>
</dbReference>
<keyword evidence="5" id="KW-0547">Nucleotide-binding</keyword>
<dbReference type="AlphaFoldDB" id="A0A512H4M9"/>
<organism evidence="13 14">
    <name type="scientific">Pararhodospirillum oryzae</name>
    <dbReference type="NCBI Taxonomy" id="478448"/>
    <lineage>
        <taxon>Bacteria</taxon>
        <taxon>Pseudomonadati</taxon>
        <taxon>Pseudomonadota</taxon>
        <taxon>Alphaproteobacteria</taxon>
        <taxon>Rhodospirillales</taxon>
        <taxon>Rhodospirillaceae</taxon>
        <taxon>Pararhodospirillum</taxon>
    </lineage>
</organism>
<evidence type="ECO:0000256" key="1">
    <source>
        <dbReference type="ARBA" id="ARBA00001946"/>
    </source>
</evidence>
<dbReference type="GO" id="GO:0046872">
    <property type="term" value="F:metal ion binding"/>
    <property type="evidence" value="ECO:0007669"/>
    <property type="project" value="UniProtKB-KW"/>
</dbReference>
<comment type="cofactor">
    <cofactor evidence="1">
        <name>Mg(2+)</name>
        <dbReference type="ChEBI" id="CHEBI:18420"/>
    </cofactor>
</comment>
<evidence type="ECO:0000256" key="8">
    <source>
        <dbReference type="ARBA" id="ARBA00022842"/>
    </source>
</evidence>
<keyword evidence="6" id="KW-0418">Kinase</keyword>
<reference evidence="13 14" key="1">
    <citation type="submission" date="2019-07" db="EMBL/GenBank/DDBJ databases">
        <title>Whole genome shotgun sequence of Rhodospirillum oryzae NBRC 107573.</title>
        <authorList>
            <person name="Hosoyama A."/>
            <person name="Uohara A."/>
            <person name="Ohji S."/>
            <person name="Ichikawa N."/>
        </authorList>
    </citation>
    <scope>NUCLEOTIDE SEQUENCE [LARGE SCALE GENOMIC DNA]</scope>
    <source>
        <strain evidence="13 14">NBRC 107573</strain>
    </source>
</reference>
<feature type="domain" description="DAGKc" evidence="12">
    <location>
        <begin position="28"/>
        <end position="160"/>
    </location>
</feature>
<dbReference type="InterPro" id="IPR005218">
    <property type="entry name" value="Diacylglycerol/lipid_kinase"/>
</dbReference>
<evidence type="ECO:0000256" key="5">
    <source>
        <dbReference type="ARBA" id="ARBA00022741"/>
    </source>
</evidence>
<evidence type="ECO:0000256" key="7">
    <source>
        <dbReference type="ARBA" id="ARBA00022840"/>
    </source>
</evidence>
<dbReference type="GO" id="GO:0005886">
    <property type="term" value="C:plasma membrane"/>
    <property type="evidence" value="ECO:0007669"/>
    <property type="project" value="TreeGrafter"/>
</dbReference>
<dbReference type="SMART" id="SM00046">
    <property type="entry name" value="DAGKc"/>
    <property type="match status" value="1"/>
</dbReference>
<keyword evidence="4" id="KW-0479">Metal-binding</keyword>
<dbReference type="EMBL" id="BJZO01000009">
    <property type="protein sequence ID" value="GEO80416.1"/>
    <property type="molecule type" value="Genomic_DNA"/>
</dbReference>
<accession>A0A512H4M9</accession>
<keyword evidence="10" id="KW-0594">Phospholipid biosynthesis</keyword>
<dbReference type="Gene3D" id="3.40.50.10330">
    <property type="entry name" value="Probable inorganic polyphosphate/atp-NAD kinase, domain 1"/>
    <property type="match status" value="1"/>
</dbReference>
<dbReference type="Proteomes" id="UP000321567">
    <property type="component" value="Unassembled WGS sequence"/>
</dbReference>
<keyword evidence="7" id="KW-0067">ATP-binding</keyword>
<keyword evidence="2" id="KW-0444">Lipid biosynthesis</keyword>
<dbReference type="InterPro" id="IPR016064">
    <property type="entry name" value="NAD/diacylglycerol_kinase_sf"/>
</dbReference>
<evidence type="ECO:0000313" key="13">
    <source>
        <dbReference type="EMBL" id="GEO80416.1"/>
    </source>
</evidence>
<dbReference type="InterPro" id="IPR050187">
    <property type="entry name" value="Lipid_Phosphate_FormReg"/>
</dbReference>
<keyword evidence="8" id="KW-0460">Magnesium</keyword>
<dbReference type="InterPro" id="IPR017438">
    <property type="entry name" value="ATP-NAD_kinase_N"/>
</dbReference>
<keyword evidence="14" id="KW-1185">Reference proteome</keyword>
<comment type="caution">
    <text evidence="13">The sequence shown here is derived from an EMBL/GenBank/DDBJ whole genome shotgun (WGS) entry which is preliminary data.</text>
</comment>
<dbReference type="Pfam" id="PF00781">
    <property type="entry name" value="DAGK_cat"/>
    <property type="match status" value="1"/>
</dbReference>
<sequence length="337" mass="35429">MSAKPLPSPRPGILSLLSRGPLAEHPQAEPRRVCVIANPAAGSLRGRRLARALARLEALGCRVSVRATTRPGDATRLAREAAASGQIDVVVAAGGDGTINEVANGLAGSGVALGVIPLGTANVLAIEAGLPRNPARAARVIATGGERPLYLGEVRTSAETPLGGPRRFVMMAGAGFDAHVVDKVDLGLKRRTGGLAYAWGALHRAFTYTFPPCHVEVWGPDGTQTSATAATVVVCNGRHYGGPFVAARAADISRPTFQVVLLPRPGLLNVLRYGLWLALGRLERLPDVRVIEATRVRIGIQDAEPLHADGDTIAHMPVEIVMAPEPVRLIVPRVTRP</sequence>
<evidence type="ECO:0000313" key="14">
    <source>
        <dbReference type="Proteomes" id="UP000321567"/>
    </source>
</evidence>
<evidence type="ECO:0000256" key="6">
    <source>
        <dbReference type="ARBA" id="ARBA00022777"/>
    </source>
</evidence>
<dbReference type="Pfam" id="PF19279">
    <property type="entry name" value="YegS_C"/>
    <property type="match status" value="1"/>
</dbReference>
<keyword evidence="3" id="KW-0808">Transferase</keyword>
<dbReference type="GO" id="GO:0008654">
    <property type="term" value="P:phospholipid biosynthetic process"/>
    <property type="evidence" value="ECO:0007669"/>
    <property type="project" value="UniProtKB-KW"/>
</dbReference>
<evidence type="ECO:0000256" key="4">
    <source>
        <dbReference type="ARBA" id="ARBA00022723"/>
    </source>
</evidence>
<dbReference type="SUPFAM" id="SSF111331">
    <property type="entry name" value="NAD kinase/diacylglycerol kinase-like"/>
    <property type="match status" value="1"/>
</dbReference>
<name>A0A512H4M9_9PROT</name>
<evidence type="ECO:0000259" key="12">
    <source>
        <dbReference type="PROSITE" id="PS50146"/>
    </source>
</evidence>
<keyword evidence="9" id="KW-0443">Lipid metabolism</keyword>
<dbReference type="PROSITE" id="PS50146">
    <property type="entry name" value="DAGK"/>
    <property type="match status" value="1"/>
</dbReference>
<dbReference type="OrthoDB" id="9815110at2"/>
<evidence type="ECO:0000256" key="9">
    <source>
        <dbReference type="ARBA" id="ARBA00023098"/>
    </source>
</evidence>
<proteinExistence type="predicted"/>
<evidence type="ECO:0000256" key="3">
    <source>
        <dbReference type="ARBA" id="ARBA00022679"/>
    </source>
</evidence>
<dbReference type="GO" id="GO:0005524">
    <property type="term" value="F:ATP binding"/>
    <property type="evidence" value="ECO:0007669"/>
    <property type="project" value="UniProtKB-KW"/>
</dbReference>
<dbReference type="NCBIfam" id="TIGR00147">
    <property type="entry name" value="YegS/Rv2252/BmrU family lipid kinase"/>
    <property type="match status" value="1"/>
</dbReference>
<dbReference type="PANTHER" id="PTHR12358">
    <property type="entry name" value="SPHINGOSINE KINASE"/>
    <property type="match status" value="1"/>
</dbReference>
<dbReference type="InterPro" id="IPR045540">
    <property type="entry name" value="YegS/DAGK_C"/>
</dbReference>
<dbReference type="PANTHER" id="PTHR12358:SF106">
    <property type="entry name" value="LIPID KINASE YEGS"/>
    <property type="match status" value="1"/>
</dbReference>
<evidence type="ECO:0000256" key="2">
    <source>
        <dbReference type="ARBA" id="ARBA00022516"/>
    </source>
</evidence>
<dbReference type="RefSeq" id="WP_147162477.1">
    <property type="nucleotide sequence ID" value="NZ_BJZO01000009.1"/>
</dbReference>
<evidence type="ECO:0000256" key="10">
    <source>
        <dbReference type="ARBA" id="ARBA00023209"/>
    </source>
</evidence>
<protein>
    <recommendedName>
        <fullName evidence="12">DAGKc domain-containing protein</fullName>
    </recommendedName>
</protein>
<gene>
    <name evidence="13" type="ORF">ROR02_05470</name>
</gene>
<keyword evidence="11" id="KW-1208">Phospholipid metabolism</keyword>
<evidence type="ECO:0000256" key="11">
    <source>
        <dbReference type="ARBA" id="ARBA00023264"/>
    </source>
</evidence>